<dbReference type="KEGG" id="tpf:TPHA_0G00830"/>
<evidence type="ECO:0000259" key="6">
    <source>
        <dbReference type="Pfam" id="PF01103"/>
    </source>
</evidence>
<gene>
    <name evidence="7" type="primary">TPHA0G00830</name>
    <name evidence="7" type="ordered locus">TPHA_0G00830</name>
</gene>
<dbReference type="HOGENOM" id="CLU_014798_3_1_1"/>
<dbReference type="InterPro" id="IPR039910">
    <property type="entry name" value="D15-like"/>
</dbReference>
<keyword evidence="3" id="KW-1134">Transmembrane beta strand</keyword>
<dbReference type="GO" id="GO:0030150">
    <property type="term" value="P:protein import into mitochondrial matrix"/>
    <property type="evidence" value="ECO:0007669"/>
    <property type="project" value="EnsemblFungi"/>
</dbReference>
<keyword evidence="5" id="KW-0472">Membrane</keyword>
<proteinExistence type="inferred from homology"/>
<dbReference type="GO" id="GO:0001401">
    <property type="term" value="C:SAM complex"/>
    <property type="evidence" value="ECO:0007669"/>
    <property type="project" value="EnsemblFungi"/>
</dbReference>
<dbReference type="EMBL" id="HE612862">
    <property type="protein sequence ID" value="CCE63919.1"/>
    <property type="molecule type" value="Genomic_DNA"/>
</dbReference>
<dbReference type="GO" id="GO:0008320">
    <property type="term" value="F:protein transmembrane transporter activity"/>
    <property type="evidence" value="ECO:0007669"/>
    <property type="project" value="EnsemblFungi"/>
</dbReference>
<comment type="subcellular location">
    <subcellularLocation>
        <location evidence="1">Mitochondrion outer membrane</location>
        <topology evidence="1">Multi-pass membrane protein</topology>
    </subcellularLocation>
</comment>
<comment type="similarity">
    <text evidence="2">Belongs to the SAM50/omp85 family.</text>
</comment>
<evidence type="ECO:0000256" key="5">
    <source>
        <dbReference type="ARBA" id="ARBA00023136"/>
    </source>
</evidence>
<evidence type="ECO:0000256" key="1">
    <source>
        <dbReference type="ARBA" id="ARBA00004374"/>
    </source>
</evidence>
<dbReference type="OMA" id="KHPVARF"/>
<dbReference type="PANTHER" id="PTHR12815">
    <property type="entry name" value="SORTING AND ASSEMBLY MACHINERY SAMM50 PROTEIN FAMILY MEMBER"/>
    <property type="match status" value="1"/>
</dbReference>
<dbReference type="OrthoDB" id="1724197at2759"/>
<dbReference type="Gene3D" id="2.40.160.50">
    <property type="entry name" value="membrane protein fhac: a member of the omp85/tpsb transporter family"/>
    <property type="match status" value="1"/>
</dbReference>
<evidence type="ECO:0000256" key="4">
    <source>
        <dbReference type="ARBA" id="ARBA00022692"/>
    </source>
</evidence>
<evidence type="ECO:0000256" key="2">
    <source>
        <dbReference type="ARBA" id="ARBA00010913"/>
    </source>
</evidence>
<name>G8BVJ1_TETPH</name>
<evidence type="ECO:0000313" key="7">
    <source>
        <dbReference type="EMBL" id="CCE63919.1"/>
    </source>
</evidence>
<evidence type="ECO:0000313" key="8">
    <source>
        <dbReference type="Proteomes" id="UP000005666"/>
    </source>
</evidence>
<feature type="domain" description="Bacterial surface antigen (D15)" evidence="6">
    <location>
        <begin position="163"/>
        <end position="477"/>
    </location>
</feature>
<dbReference type="eggNOG" id="KOG2602">
    <property type="taxonomic scope" value="Eukaryota"/>
</dbReference>
<sequence length="478" mass="53132">MSSGETVKNDLNDLLMNENKKRIEKLFENNSATPIKISSIVVHNSEHVRSEILKLYLDATLSNAFTFKELCESADDLAKKLIQHGLVENISNTFDTQGISRHNLIASTYPSTLYDSSNIPTKVSVIDITSKIKLIPLKKFMAKTGTNIGNGEGDGYLQFQLRNIFGGGERLNLDITKGTKTHSSYLLNYTQPVNPTWIWDTILYQNNRQLGSSIDMIVGGLRSSIKGKTGIHDYVNHEFYIEGLLRETKIISSNCSNTLLFQAGNDQKVSIGHSIAWDTRDNHIIPTYGSFLKVFNEVALNRYLKSQIEVNTAMSFLKNSLITVNGTMRLGYISNISSTLRPLHIGDRFQLGGGNDVRSFQPMGLGPKDIYDSIGGNSYTAYGISVFTALPFKSLMTSNFKIHTFINGGKLINHNSSNGTFTDAVKDLIKENSLSTGVGIIFKHPVARFELNFTLPLITHKSDMVRKGFQYGIGISFL</sequence>
<dbReference type="GO" id="GO:0065003">
    <property type="term" value="P:protein-containing complex assembly"/>
    <property type="evidence" value="ECO:0007669"/>
    <property type="project" value="EnsemblFungi"/>
</dbReference>
<keyword evidence="4" id="KW-0812">Transmembrane</keyword>
<accession>G8BVJ1</accession>
<dbReference type="GO" id="GO:0045040">
    <property type="term" value="P:protein insertion into mitochondrial outer membrane"/>
    <property type="evidence" value="ECO:0007669"/>
    <property type="project" value="EnsemblFungi"/>
</dbReference>
<dbReference type="Pfam" id="PF01103">
    <property type="entry name" value="Omp85"/>
    <property type="match status" value="1"/>
</dbReference>
<evidence type="ECO:0000256" key="3">
    <source>
        <dbReference type="ARBA" id="ARBA00022452"/>
    </source>
</evidence>
<dbReference type="RefSeq" id="XP_003686353.1">
    <property type="nucleotide sequence ID" value="XM_003686305.1"/>
</dbReference>
<dbReference type="PANTHER" id="PTHR12815:SF18">
    <property type="entry name" value="SORTING AND ASSEMBLY MACHINERY COMPONENT 50 HOMOLOG"/>
    <property type="match status" value="1"/>
</dbReference>
<protein>
    <recommendedName>
        <fullName evidence="6">Bacterial surface antigen (D15) domain-containing protein</fullName>
    </recommendedName>
</protein>
<dbReference type="GeneID" id="11535697"/>
<dbReference type="Proteomes" id="UP000005666">
    <property type="component" value="Chromosome 7"/>
</dbReference>
<dbReference type="AlphaFoldDB" id="G8BVJ1"/>
<dbReference type="InterPro" id="IPR000184">
    <property type="entry name" value="Bac_surfAg_D15"/>
</dbReference>
<organism evidence="7 8">
    <name type="scientific">Tetrapisispora phaffii (strain ATCC 24235 / CBS 4417 / NBRC 1672 / NRRL Y-8282 / UCD 70-5)</name>
    <name type="common">Yeast</name>
    <name type="synonym">Fabospora phaffii</name>
    <dbReference type="NCBI Taxonomy" id="1071381"/>
    <lineage>
        <taxon>Eukaryota</taxon>
        <taxon>Fungi</taxon>
        <taxon>Dikarya</taxon>
        <taxon>Ascomycota</taxon>
        <taxon>Saccharomycotina</taxon>
        <taxon>Saccharomycetes</taxon>
        <taxon>Saccharomycetales</taxon>
        <taxon>Saccharomycetaceae</taxon>
        <taxon>Tetrapisispora</taxon>
    </lineage>
</organism>
<dbReference type="STRING" id="1071381.G8BVJ1"/>
<reference evidence="7 8" key="1">
    <citation type="journal article" date="2011" name="Proc. Natl. Acad. Sci. U.S.A.">
        <title>Evolutionary erosion of yeast sex chromosomes by mating-type switching accidents.</title>
        <authorList>
            <person name="Gordon J.L."/>
            <person name="Armisen D."/>
            <person name="Proux-Wera E."/>
            <person name="Oheigeartaigh S.S."/>
            <person name="Byrne K.P."/>
            <person name="Wolfe K.H."/>
        </authorList>
    </citation>
    <scope>NUCLEOTIDE SEQUENCE [LARGE SCALE GENOMIC DNA]</scope>
    <source>
        <strain evidence="8">ATCC 24235 / CBS 4417 / NBRC 1672 / NRRL Y-8282 / UCD 70-5</strain>
    </source>
</reference>
<dbReference type="GO" id="GO:0032977">
    <property type="term" value="F:membrane insertase activity"/>
    <property type="evidence" value="ECO:0007669"/>
    <property type="project" value="EnsemblFungi"/>
</dbReference>
<keyword evidence="8" id="KW-1185">Reference proteome</keyword>